<keyword evidence="1" id="KW-1133">Transmembrane helix</keyword>
<dbReference type="RefSeq" id="WP_123131877.1">
    <property type="nucleotide sequence ID" value="NZ_JBHMAD010000006.1"/>
</dbReference>
<protein>
    <submittedName>
        <fullName evidence="2">Uncharacterized protein</fullName>
    </submittedName>
</protein>
<evidence type="ECO:0000313" key="2">
    <source>
        <dbReference type="EMBL" id="RNI32577.1"/>
    </source>
</evidence>
<gene>
    <name evidence="2" type="ORF">EFA69_04470</name>
</gene>
<evidence type="ECO:0000256" key="1">
    <source>
        <dbReference type="SAM" id="Phobius"/>
    </source>
</evidence>
<feature type="transmembrane region" description="Helical" evidence="1">
    <location>
        <begin position="54"/>
        <end position="75"/>
    </location>
</feature>
<reference evidence="2 3" key="1">
    <citation type="submission" date="2018-11" db="EMBL/GenBank/DDBJ databases">
        <title>Rufibacter latericius sp. nov., isolated from water in Baiyang Lake.</title>
        <authorList>
            <person name="Yang Y."/>
        </authorList>
    </citation>
    <scope>NUCLEOTIDE SEQUENCE [LARGE SCALE GENOMIC DNA]</scope>
    <source>
        <strain evidence="2 3">MCC P1</strain>
    </source>
</reference>
<comment type="caution">
    <text evidence="2">The sequence shown here is derived from an EMBL/GenBank/DDBJ whole genome shotgun (WGS) entry which is preliminary data.</text>
</comment>
<dbReference type="OrthoDB" id="853992at2"/>
<keyword evidence="3" id="KW-1185">Reference proteome</keyword>
<organism evidence="2 3">
    <name type="scientific">Rufibacter immobilis</name>
    <dbReference type="NCBI Taxonomy" id="1348778"/>
    <lineage>
        <taxon>Bacteria</taxon>
        <taxon>Pseudomonadati</taxon>
        <taxon>Bacteroidota</taxon>
        <taxon>Cytophagia</taxon>
        <taxon>Cytophagales</taxon>
        <taxon>Hymenobacteraceae</taxon>
        <taxon>Rufibacter</taxon>
    </lineage>
</organism>
<proteinExistence type="predicted"/>
<evidence type="ECO:0000313" key="3">
    <source>
        <dbReference type="Proteomes" id="UP000271010"/>
    </source>
</evidence>
<dbReference type="Proteomes" id="UP000271010">
    <property type="component" value="Unassembled WGS sequence"/>
</dbReference>
<dbReference type="EMBL" id="RJJE01000002">
    <property type="protein sequence ID" value="RNI32577.1"/>
    <property type="molecule type" value="Genomic_DNA"/>
</dbReference>
<dbReference type="AlphaFoldDB" id="A0A3M9N5J0"/>
<keyword evidence="1" id="KW-0472">Membrane</keyword>
<sequence length="89" mass="9775">MEQTPNTSTQLVQPKDFARTVESIVHVYQGNHDVLPDLLSDAGRMLLKVREKMTPVQLVLSVAAVAIGAIVLVSYGSNHQFSEAQEVKE</sequence>
<name>A0A3M9N5J0_9BACT</name>
<keyword evidence="1" id="KW-0812">Transmembrane</keyword>
<accession>A0A3M9N5J0</accession>